<feature type="domain" description="EF-hand" evidence="2">
    <location>
        <begin position="100"/>
        <end position="135"/>
    </location>
</feature>
<gene>
    <name evidence="3" type="ORF">g.13567</name>
</gene>
<dbReference type="PROSITE" id="PS00018">
    <property type="entry name" value="EF_HAND_1"/>
    <property type="match status" value="3"/>
</dbReference>
<dbReference type="EMBL" id="GEDC01029418">
    <property type="protein sequence ID" value="JAS07880.1"/>
    <property type="molecule type" value="Transcribed_RNA"/>
</dbReference>
<keyword evidence="1" id="KW-0106">Calcium</keyword>
<dbReference type="Gene3D" id="1.10.238.10">
    <property type="entry name" value="EF-hand"/>
    <property type="match status" value="1"/>
</dbReference>
<sequence length="186" mass="21457">MTISSFRLKKLMYVFNIFFDVNRSGSIDRKDFELAIDRICESRGWKEGDPLYTKTRTILFQVWDGLKARADSDNDGQVSHEEWCTMWDQYAQNPGQALDWQKSYMDFMFDLEDTSGDGAIDEIEFASVCADYGISKEDAVAAFRAFSSNGTVEVNREKYEELWKEYFSSEDPNAPGNFILGITNFQ</sequence>
<reference evidence="3" key="1">
    <citation type="submission" date="2015-12" db="EMBL/GenBank/DDBJ databases">
        <title>De novo transcriptome assembly of four potential Pierce s Disease insect vectors from Arizona vineyards.</title>
        <authorList>
            <person name="Tassone E.E."/>
        </authorList>
    </citation>
    <scope>NUCLEOTIDE SEQUENCE</scope>
</reference>
<evidence type="ECO:0000256" key="1">
    <source>
        <dbReference type="ARBA" id="ARBA00022837"/>
    </source>
</evidence>
<dbReference type="InterPro" id="IPR018247">
    <property type="entry name" value="EF_Hand_1_Ca_BS"/>
</dbReference>
<dbReference type="AlphaFoldDB" id="A0A1B6C3R8"/>
<proteinExistence type="predicted"/>
<name>A0A1B6C3R8_9HEMI</name>
<organism evidence="3">
    <name type="scientific">Clastoptera arizonana</name>
    <name type="common">Arizona spittle bug</name>
    <dbReference type="NCBI Taxonomy" id="38151"/>
    <lineage>
        <taxon>Eukaryota</taxon>
        <taxon>Metazoa</taxon>
        <taxon>Ecdysozoa</taxon>
        <taxon>Arthropoda</taxon>
        <taxon>Hexapoda</taxon>
        <taxon>Insecta</taxon>
        <taxon>Pterygota</taxon>
        <taxon>Neoptera</taxon>
        <taxon>Paraneoptera</taxon>
        <taxon>Hemiptera</taxon>
        <taxon>Auchenorrhyncha</taxon>
        <taxon>Cercopoidea</taxon>
        <taxon>Clastopteridae</taxon>
        <taxon>Clastoptera</taxon>
    </lineage>
</organism>
<protein>
    <recommendedName>
        <fullName evidence="2">EF-hand domain-containing protein</fullName>
    </recommendedName>
</protein>
<accession>A0A1B6C3R8</accession>
<dbReference type="InterPro" id="IPR011992">
    <property type="entry name" value="EF-hand-dom_pair"/>
</dbReference>
<evidence type="ECO:0000259" key="2">
    <source>
        <dbReference type="PROSITE" id="PS50222"/>
    </source>
</evidence>
<dbReference type="Pfam" id="PF13202">
    <property type="entry name" value="EF-hand_5"/>
    <property type="match status" value="2"/>
</dbReference>
<evidence type="ECO:0000313" key="3">
    <source>
        <dbReference type="EMBL" id="JAS07880.1"/>
    </source>
</evidence>
<dbReference type="SUPFAM" id="SSF47473">
    <property type="entry name" value="EF-hand"/>
    <property type="match status" value="1"/>
</dbReference>
<dbReference type="GO" id="GO:0005509">
    <property type="term" value="F:calcium ion binding"/>
    <property type="evidence" value="ECO:0007669"/>
    <property type="project" value="InterPro"/>
</dbReference>
<dbReference type="InterPro" id="IPR002048">
    <property type="entry name" value="EF_hand_dom"/>
</dbReference>
<dbReference type="PROSITE" id="PS50222">
    <property type="entry name" value="EF_HAND_2"/>
    <property type="match status" value="1"/>
</dbReference>